<dbReference type="EMBL" id="CAJVQC010000610">
    <property type="protein sequence ID" value="CAG8475544.1"/>
    <property type="molecule type" value="Genomic_DNA"/>
</dbReference>
<evidence type="ECO:0000313" key="1">
    <source>
        <dbReference type="EMBL" id="CAG8475544.1"/>
    </source>
</evidence>
<keyword evidence="2" id="KW-1185">Reference proteome</keyword>
<reference evidence="1" key="1">
    <citation type="submission" date="2021-06" db="EMBL/GenBank/DDBJ databases">
        <authorList>
            <person name="Kallberg Y."/>
            <person name="Tangrot J."/>
            <person name="Rosling A."/>
        </authorList>
    </citation>
    <scope>NUCLEOTIDE SEQUENCE</scope>
    <source>
        <strain evidence="1">MA461A</strain>
    </source>
</reference>
<sequence length="167" mass="18722">MHDFKQNIQNNSSLTIINNGFQNSQSVSQPLQTLTLLQTNGASSQLNILNIYNSKPCHPCHSCHDNYFDQTVPSKTQQQPWLTNQYINSVTNHDNIASGDFDLFEIPQGEQDKTTDFQMGEYMRSDIQNTSSPLTPLDSTNLCGVEDTSSGMYSLGINNIHESIMNE</sequence>
<accession>A0ACA9KIM0</accession>
<gene>
    <name evidence="1" type="ORF">RPERSI_LOCUS759</name>
</gene>
<evidence type="ECO:0000313" key="2">
    <source>
        <dbReference type="Proteomes" id="UP000789920"/>
    </source>
</evidence>
<proteinExistence type="predicted"/>
<organism evidence="1 2">
    <name type="scientific">Racocetra persica</name>
    <dbReference type="NCBI Taxonomy" id="160502"/>
    <lineage>
        <taxon>Eukaryota</taxon>
        <taxon>Fungi</taxon>
        <taxon>Fungi incertae sedis</taxon>
        <taxon>Mucoromycota</taxon>
        <taxon>Glomeromycotina</taxon>
        <taxon>Glomeromycetes</taxon>
        <taxon>Diversisporales</taxon>
        <taxon>Gigasporaceae</taxon>
        <taxon>Racocetra</taxon>
    </lineage>
</organism>
<protein>
    <submittedName>
        <fullName evidence="1">3888_t:CDS:1</fullName>
    </submittedName>
</protein>
<comment type="caution">
    <text evidence="1">The sequence shown here is derived from an EMBL/GenBank/DDBJ whole genome shotgun (WGS) entry which is preliminary data.</text>
</comment>
<name>A0ACA9KIM0_9GLOM</name>
<feature type="non-terminal residue" evidence="1">
    <location>
        <position position="167"/>
    </location>
</feature>
<dbReference type="Proteomes" id="UP000789920">
    <property type="component" value="Unassembled WGS sequence"/>
</dbReference>